<accession>A0A158QA30</accession>
<dbReference type="WBParaSite" id="EVEC_0000395801-mRNA-1">
    <property type="protein sequence ID" value="EVEC_0000395801-mRNA-1"/>
    <property type="gene ID" value="EVEC_0000395801"/>
</dbReference>
<evidence type="ECO:0000313" key="5">
    <source>
        <dbReference type="WBParaSite" id="EVEC_0000395801-mRNA-1"/>
    </source>
</evidence>
<keyword evidence="4" id="KW-1185">Reference proteome</keyword>
<evidence type="ECO:0000259" key="2">
    <source>
        <dbReference type="Pfam" id="PF23626"/>
    </source>
</evidence>
<evidence type="ECO:0000313" key="4">
    <source>
        <dbReference type="Proteomes" id="UP000274131"/>
    </source>
</evidence>
<dbReference type="OrthoDB" id="5865092at2759"/>
<evidence type="ECO:0000256" key="1">
    <source>
        <dbReference type="SAM" id="MobiDB-lite"/>
    </source>
</evidence>
<dbReference type="InterPro" id="IPR055352">
    <property type="entry name" value="CCD_aECM"/>
</dbReference>
<gene>
    <name evidence="3" type="ORF">EVEC_LOCUS3666</name>
</gene>
<dbReference type="EMBL" id="UXUI01007652">
    <property type="protein sequence ID" value="VDD88523.1"/>
    <property type="molecule type" value="Genomic_DNA"/>
</dbReference>
<sequence length="486" mass="54869">MDLVLPQTPMTIMFDDHHNAWILFIGQLSVSVHLFYGALEAISSVPTNTDSAPIRQLLPPPLPPPPPPAVPASPFETEAQRELARMFHLPADIVSRLATANIPSSEKYPDLSFVTTDTPPVITNVPVESSLVPAFTRNAEVVHPATSTRKPVMSSSEPSVFYLEGFLPDSRAPPRLQIAKHESNNQQQLSEVDVYDKQSNYAYSQFINPPSRNRDSFAIVSPAVAAGSPTFEISSDPLKQSQIIPLNDRFELYSHSPVIPKKFPQRQEFRRKQISSKILEGQIKMLKKLPPSSDIRRFQMHVDGETDYLGQLEQSPKEDISVANKFPKSISYPEPASDYFKSAVMSSLSDDEVIPEITPLLISNNQDQQSSGSQYNQFKQDENYDGAEDVKKGTWKVRDYFRSKIHRVPPQQVVTELPITTRNVVISVSRQFCSNLRSFARQFSIGDVAEFANTNCDYIRNYYSELRCSDIEEYAKRCVLITRRRL</sequence>
<protein>
    <submittedName>
        <fullName evidence="5">Ground-like domain-containing protein</fullName>
    </submittedName>
</protein>
<reference evidence="3 4" key="2">
    <citation type="submission" date="2018-10" db="EMBL/GenBank/DDBJ databases">
        <authorList>
            <consortium name="Pathogen Informatics"/>
        </authorList>
    </citation>
    <scope>NUCLEOTIDE SEQUENCE [LARGE SCALE GENOMIC DNA]</scope>
</reference>
<feature type="region of interest" description="Disordered" evidence="1">
    <location>
        <begin position="52"/>
        <end position="74"/>
    </location>
</feature>
<proteinExistence type="predicted"/>
<evidence type="ECO:0000313" key="3">
    <source>
        <dbReference type="EMBL" id="VDD88523.1"/>
    </source>
</evidence>
<name>A0A158QA30_ENTVE</name>
<feature type="compositionally biased region" description="Pro residues" evidence="1">
    <location>
        <begin position="58"/>
        <end position="71"/>
    </location>
</feature>
<organism evidence="5">
    <name type="scientific">Enterobius vermicularis</name>
    <name type="common">Human pinworm</name>
    <dbReference type="NCBI Taxonomy" id="51028"/>
    <lineage>
        <taxon>Eukaryota</taxon>
        <taxon>Metazoa</taxon>
        <taxon>Ecdysozoa</taxon>
        <taxon>Nematoda</taxon>
        <taxon>Chromadorea</taxon>
        <taxon>Rhabditida</taxon>
        <taxon>Spirurina</taxon>
        <taxon>Oxyuridomorpha</taxon>
        <taxon>Oxyuroidea</taxon>
        <taxon>Oxyuridae</taxon>
        <taxon>Enterobius</taxon>
    </lineage>
</organism>
<dbReference type="AlphaFoldDB" id="A0A158QA30"/>
<dbReference type="Pfam" id="PF23626">
    <property type="entry name" value="CCD_aECM"/>
    <property type="match status" value="1"/>
</dbReference>
<feature type="domain" description="aECM cysteine-cradle" evidence="2">
    <location>
        <begin position="430"/>
        <end position="478"/>
    </location>
</feature>
<reference evidence="5" key="1">
    <citation type="submission" date="2016-04" db="UniProtKB">
        <authorList>
            <consortium name="WormBaseParasite"/>
        </authorList>
    </citation>
    <scope>IDENTIFICATION</scope>
</reference>
<dbReference type="Proteomes" id="UP000274131">
    <property type="component" value="Unassembled WGS sequence"/>
</dbReference>